<accession>A0A5N5UPZ6</accession>
<gene>
    <name evidence="1" type="ORF">DP108_04920</name>
</gene>
<protein>
    <recommendedName>
        <fullName evidence="3">Methyltransferase FkbM domain-containing protein</fullName>
    </recommendedName>
</protein>
<name>A0A5N5UPZ6_9EURY</name>
<evidence type="ECO:0000313" key="1">
    <source>
        <dbReference type="EMBL" id="KAB7519447.1"/>
    </source>
</evidence>
<dbReference type="RefSeq" id="WP_152156083.1">
    <property type="nucleotide sequence ID" value="NZ_QMDY01000002.1"/>
</dbReference>
<sequence length="89" mass="9977">MRDILGLDCKGAELGILDWIEFRPCVVIVELHGELGAPTDDVKAKLDTPGFEIQRTVPEVEEEDVMVITATRDGPDSSRIFQSELRRTH</sequence>
<dbReference type="EMBL" id="QMDY01000002">
    <property type="protein sequence ID" value="KAB7519447.1"/>
    <property type="molecule type" value="Genomic_DNA"/>
</dbReference>
<evidence type="ECO:0008006" key="3">
    <source>
        <dbReference type="Google" id="ProtNLM"/>
    </source>
</evidence>
<reference evidence="1 2" key="1">
    <citation type="submission" date="2019-10" db="EMBL/GenBank/DDBJ databases">
        <title>Unraveling microbial dark matter from salterns through culturing: the case of the genus Halosegnis.</title>
        <authorList>
            <person name="Duran-Viseras A."/>
            <person name="Andrei A.-S."/>
            <person name="Vera-Gargallo B."/>
            <person name="Ghai R."/>
            <person name="Sanchez-Porro C."/>
            <person name="Ventosa A."/>
        </authorList>
    </citation>
    <scope>NUCLEOTIDE SEQUENCE [LARGE SCALE GENOMIC DNA]</scope>
    <source>
        <strain evidence="1 2">F19-13</strain>
    </source>
</reference>
<evidence type="ECO:0000313" key="2">
    <source>
        <dbReference type="Proteomes" id="UP000326207"/>
    </source>
</evidence>
<dbReference type="AlphaFoldDB" id="A0A5N5UPZ6"/>
<comment type="caution">
    <text evidence="1">The sequence shown here is derived from an EMBL/GenBank/DDBJ whole genome shotgun (WGS) entry which is preliminary data.</text>
</comment>
<proteinExistence type="predicted"/>
<organism evidence="1 2">
    <name type="scientific">Halosegnis rubeus</name>
    <dbReference type="NCBI Taxonomy" id="2212850"/>
    <lineage>
        <taxon>Archaea</taxon>
        <taxon>Methanobacteriati</taxon>
        <taxon>Methanobacteriota</taxon>
        <taxon>Stenosarchaea group</taxon>
        <taxon>Halobacteria</taxon>
        <taxon>Halobacteriales</taxon>
        <taxon>Natronomonadaceae</taxon>
        <taxon>Halosegnis</taxon>
    </lineage>
</organism>
<dbReference type="Proteomes" id="UP000326207">
    <property type="component" value="Unassembled WGS sequence"/>
</dbReference>